<feature type="transmembrane region" description="Helical" evidence="4">
    <location>
        <begin position="194"/>
        <end position="215"/>
    </location>
</feature>
<reference evidence="6" key="2">
    <citation type="submission" date="2020-09" db="EMBL/GenBank/DDBJ databases">
        <authorList>
            <person name="Sun Q."/>
            <person name="Zhou Y."/>
        </authorList>
    </citation>
    <scope>NUCLEOTIDE SEQUENCE</scope>
    <source>
        <strain evidence="6">CGMCC 1.12726</strain>
    </source>
</reference>
<evidence type="ECO:0000256" key="4">
    <source>
        <dbReference type="SAM" id="Phobius"/>
    </source>
</evidence>
<keyword evidence="7" id="KW-1185">Reference proteome</keyword>
<dbReference type="Proteomes" id="UP000632858">
    <property type="component" value="Unassembled WGS sequence"/>
</dbReference>
<feature type="transmembrane region" description="Helical" evidence="4">
    <location>
        <begin position="127"/>
        <end position="149"/>
    </location>
</feature>
<feature type="transmembrane region" description="Helical" evidence="4">
    <location>
        <begin position="15"/>
        <end position="34"/>
    </location>
</feature>
<sequence length="391" mass="41521">MSAASAPLHLGTLQLTYQVLALLLTAFSVGGALLAKGRYGLWFWVGSFATLALFQISGAAVLPAWDKNAGYLIGHLGGMLSSLCVLLGIRAYLGLTLRWKQGLAFVLGAGAVCAALMAAGLSPRMSLALSLLVSAVLRWQAFTHLLAAFRRHGGTPMGFATAIILLSVVSHLVRTGALLSPLGAGYENGFQSNAFGMLGLIVVLVMHGFVILLLVTHALQREVLSLAEHDSLTGLLNRRGMDARFERLRRRAAMQGGQSMSLALIDVDHFKAVNDRLGHGAGDDVLKGLGALLDTLIRPTDLAVRLGGEEFVLLWNGIQPGVEGAMAEKIRQAVARHPFETREGPVAVTVSIGVTGMPAHDGDLESVLKRADRALYRAKQDGRDRVAVDPG</sequence>
<dbReference type="CDD" id="cd01949">
    <property type="entry name" value="GGDEF"/>
    <property type="match status" value="1"/>
</dbReference>
<keyword evidence="4" id="KW-0472">Membrane</keyword>
<dbReference type="PROSITE" id="PS50887">
    <property type="entry name" value="GGDEF"/>
    <property type="match status" value="1"/>
</dbReference>
<evidence type="ECO:0000259" key="5">
    <source>
        <dbReference type="PROSITE" id="PS50887"/>
    </source>
</evidence>
<feature type="transmembrane region" description="Helical" evidence="4">
    <location>
        <begin position="71"/>
        <end position="93"/>
    </location>
</feature>
<dbReference type="FunFam" id="3.30.70.270:FF:000001">
    <property type="entry name" value="Diguanylate cyclase domain protein"/>
    <property type="match status" value="1"/>
</dbReference>
<feature type="transmembrane region" description="Helical" evidence="4">
    <location>
        <begin position="41"/>
        <end position="65"/>
    </location>
</feature>
<proteinExistence type="predicted"/>
<keyword evidence="4" id="KW-1133">Transmembrane helix</keyword>
<evidence type="ECO:0000313" key="7">
    <source>
        <dbReference type="Proteomes" id="UP000632858"/>
    </source>
</evidence>
<feature type="transmembrane region" description="Helical" evidence="4">
    <location>
        <begin position="156"/>
        <end position="174"/>
    </location>
</feature>
<dbReference type="EC" id="2.7.7.65" evidence="2"/>
<dbReference type="GO" id="GO:0052621">
    <property type="term" value="F:diguanylate cyclase activity"/>
    <property type="evidence" value="ECO:0007669"/>
    <property type="project" value="UniProtKB-EC"/>
</dbReference>
<evidence type="ECO:0000313" key="6">
    <source>
        <dbReference type="EMBL" id="GGF96772.1"/>
    </source>
</evidence>
<dbReference type="PANTHER" id="PTHR45138">
    <property type="entry name" value="REGULATORY COMPONENTS OF SENSORY TRANSDUCTION SYSTEM"/>
    <property type="match status" value="1"/>
</dbReference>
<dbReference type="InterPro" id="IPR029787">
    <property type="entry name" value="Nucleotide_cyclase"/>
</dbReference>
<dbReference type="Pfam" id="PF00990">
    <property type="entry name" value="GGDEF"/>
    <property type="match status" value="1"/>
</dbReference>
<dbReference type="PANTHER" id="PTHR45138:SF9">
    <property type="entry name" value="DIGUANYLATE CYCLASE DGCM-RELATED"/>
    <property type="match status" value="1"/>
</dbReference>
<dbReference type="NCBIfam" id="TIGR00254">
    <property type="entry name" value="GGDEF"/>
    <property type="match status" value="1"/>
</dbReference>
<comment type="cofactor">
    <cofactor evidence="1">
        <name>Mg(2+)</name>
        <dbReference type="ChEBI" id="CHEBI:18420"/>
    </cofactor>
</comment>
<accession>A0A917FQ05</accession>
<name>A0A917FQ05_9GAMM</name>
<evidence type="ECO:0000256" key="2">
    <source>
        <dbReference type="ARBA" id="ARBA00012528"/>
    </source>
</evidence>
<comment type="catalytic activity">
    <reaction evidence="3">
        <text>2 GTP = 3',3'-c-di-GMP + 2 diphosphate</text>
        <dbReference type="Rhea" id="RHEA:24898"/>
        <dbReference type="ChEBI" id="CHEBI:33019"/>
        <dbReference type="ChEBI" id="CHEBI:37565"/>
        <dbReference type="ChEBI" id="CHEBI:58805"/>
        <dbReference type="EC" id="2.7.7.65"/>
    </reaction>
</comment>
<dbReference type="InterPro" id="IPR050469">
    <property type="entry name" value="Diguanylate_Cyclase"/>
</dbReference>
<reference evidence="6" key="1">
    <citation type="journal article" date="2014" name="Int. J. Syst. Evol. Microbiol.">
        <title>Complete genome sequence of Corynebacterium casei LMG S-19264T (=DSM 44701T), isolated from a smear-ripened cheese.</title>
        <authorList>
            <consortium name="US DOE Joint Genome Institute (JGI-PGF)"/>
            <person name="Walter F."/>
            <person name="Albersmeier A."/>
            <person name="Kalinowski J."/>
            <person name="Ruckert C."/>
        </authorList>
    </citation>
    <scope>NUCLEOTIDE SEQUENCE</scope>
    <source>
        <strain evidence="6">CGMCC 1.12726</strain>
    </source>
</reference>
<feature type="transmembrane region" description="Helical" evidence="4">
    <location>
        <begin position="102"/>
        <end position="121"/>
    </location>
</feature>
<keyword evidence="4" id="KW-0812">Transmembrane</keyword>
<dbReference type="EMBL" id="BMFO01000004">
    <property type="protein sequence ID" value="GGF96772.1"/>
    <property type="molecule type" value="Genomic_DNA"/>
</dbReference>
<gene>
    <name evidence="6" type="ORF">GCM10010960_18010</name>
</gene>
<dbReference type="AlphaFoldDB" id="A0A917FQ05"/>
<comment type="caution">
    <text evidence="6">The sequence shown here is derived from an EMBL/GenBank/DDBJ whole genome shotgun (WGS) entry which is preliminary data.</text>
</comment>
<feature type="domain" description="GGDEF" evidence="5">
    <location>
        <begin position="258"/>
        <end position="391"/>
    </location>
</feature>
<dbReference type="InterPro" id="IPR043128">
    <property type="entry name" value="Rev_trsase/Diguanyl_cyclase"/>
</dbReference>
<dbReference type="Gene3D" id="3.30.70.270">
    <property type="match status" value="1"/>
</dbReference>
<dbReference type="InterPro" id="IPR000160">
    <property type="entry name" value="GGDEF_dom"/>
</dbReference>
<organism evidence="6 7">
    <name type="scientific">Arenimonas maotaiensis</name>
    <dbReference type="NCBI Taxonomy" id="1446479"/>
    <lineage>
        <taxon>Bacteria</taxon>
        <taxon>Pseudomonadati</taxon>
        <taxon>Pseudomonadota</taxon>
        <taxon>Gammaproteobacteria</taxon>
        <taxon>Lysobacterales</taxon>
        <taxon>Lysobacteraceae</taxon>
        <taxon>Arenimonas</taxon>
    </lineage>
</organism>
<dbReference type="SMART" id="SM00267">
    <property type="entry name" value="GGDEF"/>
    <property type="match status" value="1"/>
</dbReference>
<dbReference type="RefSeq" id="WP_188450068.1">
    <property type="nucleotide sequence ID" value="NZ_BMFO01000004.1"/>
</dbReference>
<evidence type="ECO:0000256" key="3">
    <source>
        <dbReference type="ARBA" id="ARBA00034247"/>
    </source>
</evidence>
<evidence type="ECO:0000256" key="1">
    <source>
        <dbReference type="ARBA" id="ARBA00001946"/>
    </source>
</evidence>
<protein>
    <recommendedName>
        <fullName evidence="2">diguanylate cyclase</fullName>
        <ecNumber evidence="2">2.7.7.65</ecNumber>
    </recommendedName>
</protein>
<dbReference type="SUPFAM" id="SSF55073">
    <property type="entry name" value="Nucleotide cyclase"/>
    <property type="match status" value="1"/>
</dbReference>